<dbReference type="CDD" id="cd06093">
    <property type="entry name" value="PX_domain"/>
    <property type="match status" value="1"/>
</dbReference>
<evidence type="ECO:0000313" key="4">
    <source>
        <dbReference type="EMBL" id="EFC50823.1"/>
    </source>
</evidence>
<dbReference type="RefSeq" id="XP_002683567.1">
    <property type="nucleotide sequence ID" value="XM_002683521.1"/>
</dbReference>
<dbReference type="PROSITE" id="PS50181">
    <property type="entry name" value="FBOX"/>
    <property type="match status" value="1"/>
</dbReference>
<dbReference type="PANTHER" id="PTHR36911:SF3">
    <property type="entry name" value="GATA ZINC FINGER DOMAIN-CONTAINING PROTEIN 4-RELATED"/>
    <property type="match status" value="1"/>
</dbReference>
<dbReference type="CDD" id="cd09917">
    <property type="entry name" value="F-box_SF"/>
    <property type="match status" value="1"/>
</dbReference>
<accession>D2UYN6</accession>
<dbReference type="SUPFAM" id="SSF52047">
    <property type="entry name" value="RNI-like"/>
    <property type="match status" value="1"/>
</dbReference>
<dbReference type="PANTHER" id="PTHR36911">
    <property type="entry name" value="LIM ZINC-BINDING DOMAIN-CONTAINING PROTEIN-RELATED"/>
    <property type="match status" value="1"/>
</dbReference>
<dbReference type="Gene3D" id="3.30.1520.10">
    <property type="entry name" value="Phox-like domain"/>
    <property type="match status" value="1"/>
</dbReference>
<dbReference type="VEuPathDB" id="AmoebaDB:NAEGRDRAFT_61533"/>
<evidence type="ECO:0000259" key="3">
    <source>
        <dbReference type="PROSITE" id="PS50195"/>
    </source>
</evidence>
<sequence length="741" mass="84809">MSTNNNYHLLNTTSSSSSSTRHSTSGVPISSTHTTTTTPNIQIENPNNRKRSDSQPVSSPQVISNALLQQDIKRLTSSTNQLIPPSSSTTSNNHNQHNNGGGGGLFAHLIPPLFLPRSNSNNNLNNNNKDNQSSTSILPSPSKFLRKRRQTLQRNNSNFINENLVDCYLKSGVGTSSYTLQDSTSPTSNITSYSSAPTINDNYYNNYALSPNADQNANQQQRHTTVDIIDIIYCDASMNIQMPYSQYQNQLSKNLKPSTPNVVSSNPMIFNTNNNYSNNFNNYNNNNYNNNYNNYNNYTNTYNNSSIPIEEPLSPGGGRRNNNDEMTKGAHLIYLLRVRKGNNFSRSWCIEKRYSQFSKLHKSLLKEHRTKLKNCEISKDLELPKLPPKILIGNFKPENVQKRKESLQTYLDLMCKGNSDLDSYLTNTVKESDFLSFDSVIEFLKLDLDQTSKIYQLPNDLFLRIFQYCIFEEIFPILALTCKWWYKIIYQSFKSLDMVYCNENVFFLKKSVAIDIIEDLTNLIIRFNNLVNLRLHSFYELDDQSLNVIVKNCRFLENLEIVDCNLKTPSIPLFRYRNVSLSDNTTVKIIDFSNNRNLTQIHFKNEMIEYGNMNNNIYLTMGQNLCHLDLTNTCITDSTLEEMLSQLFGVLQTLNVSQCKKLVKPHIEMKHLETLVMRYCSNVTHPVIKCSGLLHLDLSYSSVNDEDLWNGVLNQPYSEKSTQRGRIFRFSGALQIIQIGN</sequence>
<feature type="region of interest" description="Disordered" evidence="1">
    <location>
        <begin position="79"/>
        <end position="105"/>
    </location>
</feature>
<dbReference type="PROSITE" id="PS50195">
    <property type="entry name" value="PX"/>
    <property type="match status" value="1"/>
</dbReference>
<dbReference type="Gene3D" id="3.80.10.10">
    <property type="entry name" value="Ribonuclease Inhibitor"/>
    <property type="match status" value="1"/>
</dbReference>
<dbReference type="EMBL" id="GG738845">
    <property type="protein sequence ID" value="EFC50823.1"/>
    <property type="molecule type" value="Genomic_DNA"/>
</dbReference>
<dbReference type="InterPro" id="IPR001810">
    <property type="entry name" value="F-box_dom"/>
</dbReference>
<dbReference type="SUPFAM" id="SSF81383">
    <property type="entry name" value="F-box domain"/>
    <property type="match status" value="1"/>
</dbReference>
<dbReference type="InterPro" id="IPR036047">
    <property type="entry name" value="F-box-like_dom_sf"/>
</dbReference>
<dbReference type="InParanoid" id="D2UYN6"/>
<evidence type="ECO:0000259" key="2">
    <source>
        <dbReference type="PROSITE" id="PS50181"/>
    </source>
</evidence>
<evidence type="ECO:0000256" key="1">
    <source>
        <dbReference type="SAM" id="MobiDB-lite"/>
    </source>
</evidence>
<dbReference type="SMART" id="SM00312">
    <property type="entry name" value="PX"/>
    <property type="match status" value="1"/>
</dbReference>
<dbReference type="Proteomes" id="UP000006671">
    <property type="component" value="Unassembled WGS sequence"/>
</dbReference>
<feature type="region of interest" description="Disordered" evidence="1">
    <location>
        <begin position="117"/>
        <end position="141"/>
    </location>
</feature>
<dbReference type="GeneID" id="8863624"/>
<feature type="compositionally biased region" description="Low complexity" evidence="1">
    <location>
        <begin position="118"/>
        <end position="136"/>
    </location>
</feature>
<dbReference type="InterPro" id="IPR036871">
    <property type="entry name" value="PX_dom_sf"/>
</dbReference>
<dbReference type="OrthoDB" id="10254720at2759"/>
<feature type="compositionally biased region" description="Low complexity" evidence="1">
    <location>
        <begin position="86"/>
        <end position="98"/>
    </location>
</feature>
<reference evidence="4 5" key="1">
    <citation type="journal article" date="2010" name="Cell">
        <title>The genome of Naegleria gruberi illuminates early eukaryotic versatility.</title>
        <authorList>
            <person name="Fritz-Laylin L.K."/>
            <person name="Prochnik S.E."/>
            <person name="Ginger M.L."/>
            <person name="Dacks J.B."/>
            <person name="Carpenter M.L."/>
            <person name="Field M.C."/>
            <person name="Kuo A."/>
            <person name="Paredez A."/>
            <person name="Chapman J."/>
            <person name="Pham J."/>
            <person name="Shu S."/>
            <person name="Neupane R."/>
            <person name="Cipriano M."/>
            <person name="Mancuso J."/>
            <person name="Tu H."/>
            <person name="Salamov A."/>
            <person name="Lindquist E."/>
            <person name="Shapiro H."/>
            <person name="Lucas S."/>
            <person name="Grigoriev I.V."/>
            <person name="Cande W.Z."/>
            <person name="Fulton C."/>
            <person name="Rokhsar D.S."/>
            <person name="Dawson S.C."/>
        </authorList>
    </citation>
    <scope>NUCLEOTIDE SEQUENCE [LARGE SCALE GENOMIC DNA]</scope>
    <source>
        <strain evidence="4 5">NEG-M</strain>
    </source>
</reference>
<dbReference type="AlphaFoldDB" id="D2UYN6"/>
<organism evidence="5">
    <name type="scientific">Naegleria gruberi</name>
    <name type="common">Amoeba</name>
    <dbReference type="NCBI Taxonomy" id="5762"/>
    <lineage>
        <taxon>Eukaryota</taxon>
        <taxon>Discoba</taxon>
        <taxon>Heterolobosea</taxon>
        <taxon>Tetramitia</taxon>
        <taxon>Eutetramitia</taxon>
        <taxon>Vahlkampfiidae</taxon>
        <taxon>Naegleria</taxon>
    </lineage>
</organism>
<dbReference type="KEGG" id="ngr:NAEGRDRAFT_61533"/>
<gene>
    <name evidence="4" type="ORF">NAEGRDRAFT_61533</name>
</gene>
<feature type="compositionally biased region" description="Low complexity" evidence="1">
    <location>
        <begin position="1"/>
        <end position="25"/>
    </location>
</feature>
<proteinExistence type="predicted"/>
<evidence type="ECO:0000313" key="5">
    <source>
        <dbReference type="Proteomes" id="UP000006671"/>
    </source>
</evidence>
<dbReference type="Pfam" id="PF00787">
    <property type="entry name" value="PX"/>
    <property type="match status" value="1"/>
</dbReference>
<feature type="region of interest" description="Disordered" evidence="1">
    <location>
        <begin position="1"/>
        <end position="61"/>
    </location>
</feature>
<dbReference type="SUPFAM" id="SSF64268">
    <property type="entry name" value="PX domain"/>
    <property type="match status" value="1"/>
</dbReference>
<dbReference type="InterPro" id="IPR032675">
    <property type="entry name" value="LRR_dom_sf"/>
</dbReference>
<dbReference type="InterPro" id="IPR001683">
    <property type="entry name" value="PX_dom"/>
</dbReference>
<dbReference type="GO" id="GO:0035091">
    <property type="term" value="F:phosphatidylinositol binding"/>
    <property type="evidence" value="ECO:0007669"/>
    <property type="project" value="InterPro"/>
</dbReference>
<name>D2UYN6_NAEGR</name>
<feature type="domain" description="PX" evidence="3">
    <location>
        <begin position="312"/>
        <end position="451"/>
    </location>
</feature>
<protein>
    <submittedName>
        <fullName evidence="4">PX domain-containing protein</fullName>
    </submittedName>
</protein>
<feature type="domain" description="F-box" evidence="2">
    <location>
        <begin position="451"/>
        <end position="496"/>
    </location>
</feature>
<keyword evidence="5" id="KW-1185">Reference proteome</keyword>